<proteinExistence type="inferred from homology"/>
<dbReference type="PROSITE" id="PS01304">
    <property type="entry name" value="UBIH"/>
    <property type="match status" value="1"/>
</dbReference>
<keyword evidence="6" id="KW-0285">Flavoprotein</keyword>
<keyword evidence="9" id="KW-0560">Oxidoreductase</keyword>
<protein>
    <submittedName>
        <fullName evidence="14">2-octaprenyl-3-methyl-6-methoxy-1,4-benzoquinol hydroxylase</fullName>
    </submittedName>
</protein>
<dbReference type="InterPro" id="IPR010971">
    <property type="entry name" value="UbiH/COQ6"/>
</dbReference>
<sequence length="398" mass="43754">MLKDKMTMTNQPIEVVVVGGGMVGAAAALGLAQNGFQVAVVEHAAPPPFSPQNPPDVRISSISCASVDLLRGLGVWQRVLEMRAHPYRRLETWEWNEARVEFSADELQLPELGYMVENSVLQRALWEALEAHPAVQLLCPATLTQMTPVQNGYQLSLTNGDTLQARLVIGADGASSQVRKWAGIGVNAWQYQQSCLLISVECEQPPGDSTWQHFTPNGPHAFLPLFDNRASLVWYDRPARVRQLQAMNMTQLGREIAAAFPARLGRVTPVTCGAFPLVRRHALRYVLPGVALIGDAAHTIHPLAGQGVNLGYRDVDALLKVVIDARNAAEDWASGAVLKRYQRRRMPDNLLMQSGMDLFHAGFTAKLKPLRVLRNIGLIAAQRSGVLKRQALRYALGL</sequence>
<keyword evidence="7" id="KW-0831">Ubiquinone biosynthesis</keyword>
<dbReference type="InterPro" id="IPR051205">
    <property type="entry name" value="UbiH/COQ6_monooxygenase"/>
</dbReference>
<evidence type="ECO:0000256" key="5">
    <source>
        <dbReference type="ARBA" id="ARBA00022490"/>
    </source>
</evidence>
<evidence type="ECO:0000256" key="10">
    <source>
        <dbReference type="ARBA" id="ARBA00023033"/>
    </source>
</evidence>
<dbReference type="AlphaFoldDB" id="V5U345"/>
<evidence type="ECO:0000256" key="11">
    <source>
        <dbReference type="ARBA" id="ARBA00065734"/>
    </source>
</evidence>
<evidence type="ECO:0000256" key="12">
    <source>
        <dbReference type="SAM" id="Phobius"/>
    </source>
</evidence>
<dbReference type="NCBIfam" id="TIGR01988">
    <property type="entry name" value="Ubi-OHases"/>
    <property type="match status" value="1"/>
</dbReference>
<dbReference type="NCBIfam" id="NF005951">
    <property type="entry name" value="PRK08020.1"/>
    <property type="match status" value="1"/>
</dbReference>
<dbReference type="PATRIC" id="fig|1401659.3.peg.2823"/>
<dbReference type="GO" id="GO:0071949">
    <property type="term" value="F:FAD binding"/>
    <property type="evidence" value="ECO:0007669"/>
    <property type="project" value="InterPro"/>
</dbReference>
<dbReference type="FunFam" id="3.50.50.60:FF:000021">
    <property type="entry name" value="Ubiquinone biosynthesis monooxygenase COQ6"/>
    <property type="match status" value="1"/>
</dbReference>
<dbReference type="KEGG" id="csi:P262_04007"/>
<dbReference type="GO" id="GO:0110142">
    <property type="term" value="C:ubiquinone biosynthesis complex"/>
    <property type="evidence" value="ECO:0007669"/>
    <property type="project" value="UniProtKB-ARBA"/>
</dbReference>
<evidence type="ECO:0000256" key="2">
    <source>
        <dbReference type="ARBA" id="ARBA00004496"/>
    </source>
</evidence>
<evidence type="ECO:0000256" key="6">
    <source>
        <dbReference type="ARBA" id="ARBA00022630"/>
    </source>
</evidence>
<comment type="similarity">
    <text evidence="4">Belongs to the UbiH/COQ6 family.</text>
</comment>
<dbReference type="PRINTS" id="PR00420">
    <property type="entry name" value="RNGMNOXGNASE"/>
</dbReference>
<keyword evidence="12" id="KW-0472">Membrane</keyword>
<comment type="subcellular location">
    <subcellularLocation>
        <location evidence="2">Cytoplasm</location>
    </subcellularLocation>
</comment>
<keyword evidence="10" id="KW-0503">Monooxygenase</keyword>
<organism evidence="14 15">
    <name type="scientific">Cronobacter malonaticus</name>
    <dbReference type="NCBI Taxonomy" id="413503"/>
    <lineage>
        <taxon>Bacteria</taxon>
        <taxon>Pseudomonadati</taxon>
        <taxon>Pseudomonadota</taxon>
        <taxon>Gammaproteobacteria</taxon>
        <taxon>Enterobacterales</taxon>
        <taxon>Enterobacteriaceae</taxon>
        <taxon>Cronobacter</taxon>
    </lineage>
</organism>
<dbReference type="Pfam" id="PF01494">
    <property type="entry name" value="FAD_binding_3"/>
    <property type="match status" value="1"/>
</dbReference>
<dbReference type="GO" id="GO:0006744">
    <property type="term" value="P:ubiquinone biosynthetic process"/>
    <property type="evidence" value="ECO:0007669"/>
    <property type="project" value="UniProtKB-UniPathway"/>
</dbReference>
<evidence type="ECO:0000313" key="15">
    <source>
        <dbReference type="Proteomes" id="UP000018545"/>
    </source>
</evidence>
<keyword evidence="8" id="KW-0274">FAD</keyword>
<keyword evidence="5" id="KW-0963">Cytoplasm</keyword>
<evidence type="ECO:0000256" key="4">
    <source>
        <dbReference type="ARBA" id="ARBA00005349"/>
    </source>
</evidence>
<comment type="pathway">
    <text evidence="3">Cofactor biosynthesis; ubiquinone biosynthesis.</text>
</comment>
<dbReference type="HOGENOM" id="CLU_009665_8_3_6"/>
<keyword evidence="12" id="KW-1133">Transmembrane helix</keyword>
<feature type="transmembrane region" description="Helical" evidence="12">
    <location>
        <begin position="12"/>
        <end position="32"/>
    </location>
</feature>
<evidence type="ECO:0000256" key="8">
    <source>
        <dbReference type="ARBA" id="ARBA00022827"/>
    </source>
</evidence>
<dbReference type="InterPro" id="IPR018168">
    <property type="entry name" value="Ubi_Hdrlase_CS"/>
</dbReference>
<dbReference type="GO" id="GO:0008682">
    <property type="term" value="F:3-demethoxyubiquinol 3-hydroxylase activity"/>
    <property type="evidence" value="ECO:0007669"/>
    <property type="project" value="TreeGrafter"/>
</dbReference>
<name>V5U345_9ENTR</name>
<evidence type="ECO:0000256" key="1">
    <source>
        <dbReference type="ARBA" id="ARBA00001974"/>
    </source>
</evidence>
<evidence type="ECO:0000256" key="3">
    <source>
        <dbReference type="ARBA" id="ARBA00004749"/>
    </source>
</evidence>
<accession>V5U345</accession>
<evidence type="ECO:0000256" key="7">
    <source>
        <dbReference type="ARBA" id="ARBA00022688"/>
    </source>
</evidence>
<comment type="subunit">
    <text evidence="11">Component of the Ubi complex metabolon, which regroups five ubiquinone biosynthesis proteins (UbiE, UbiF, UbiG, UbiH and UbiI) and two accessory factors (UbiK and the lipid-binding protein UbiJ).</text>
</comment>
<keyword evidence="12" id="KW-0812">Transmembrane</keyword>
<evidence type="ECO:0000313" key="14">
    <source>
        <dbReference type="EMBL" id="AHB71219.1"/>
    </source>
</evidence>
<dbReference type="GO" id="GO:0005737">
    <property type="term" value="C:cytoplasm"/>
    <property type="evidence" value="ECO:0007669"/>
    <property type="project" value="UniProtKB-SubCell"/>
</dbReference>
<dbReference type="PANTHER" id="PTHR43876:SF10">
    <property type="entry name" value="3-DEMETHOXYUBIQUINOL 3-HYDROXYLASE"/>
    <property type="match status" value="1"/>
</dbReference>
<dbReference type="InterPro" id="IPR036188">
    <property type="entry name" value="FAD/NAD-bd_sf"/>
</dbReference>
<dbReference type="FunFam" id="3.50.50.60:FF:000048">
    <property type="entry name" value="2-octaprenyl-3-methyl-6-methoxy-1,4-benzoquinol hydroxylase"/>
    <property type="match status" value="1"/>
</dbReference>
<dbReference type="Gene3D" id="3.50.50.60">
    <property type="entry name" value="FAD/NAD(P)-binding domain"/>
    <property type="match status" value="2"/>
</dbReference>
<dbReference type="UniPathway" id="UPA00232"/>
<dbReference type="Proteomes" id="UP000018545">
    <property type="component" value="Chromosome"/>
</dbReference>
<feature type="domain" description="FAD-binding" evidence="13">
    <location>
        <begin position="14"/>
        <end position="347"/>
    </location>
</feature>
<reference evidence="14 15" key="1">
    <citation type="journal article" date="2014" name="Genome Announc.">
        <title>Complete Genome Sequence of Cronobacter sakazakii Strain CMCC 45402.</title>
        <authorList>
            <person name="Zhao Z."/>
            <person name="Wang L."/>
            <person name="Wang B."/>
            <person name="Liang H."/>
            <person name="Ye Q."/>
            <person name="Zeng M."/>
        </authorList>
    </citation>
    <scope>NUCLEOTIDE SEQUENCE [LARGE SCALE GENOMIC DNA]</scope>
    <source>
        <strain evidence="15">45402</strain>
    </source>
</reference>
<dbReference type="EMBL" id="CP006731">
    <property type="protein sequence ID" value="AHB71219.1"/>
    <property type="molecule type" value="Genomic_DNA"/>
</dbReference>
<dbReference type="PANTHER" id="PTHR43876">
    <property type="entry name" value="UBIQUINONE BIOSYNTHESIS MONOOXYGENASE COQ6, MITOCHONDRIAL"/>
    <property type="match status" value="1"/>
</dbReference>
<dbReference type="InterPro" id="IPR002938">
    <property type="entry name" value="FAD-bd"/>
</dbReference>
<evidence type="ECO:0000256" key="9">
    <source>
        <dbReference type="ARBA" id="ARBA00023002"/>
    </source>
</evidence>
<dbReference type="SUPFAM" id="SSF51905">
    <property type="entry name" value="FAD/NAD(P)-binding domain"/>
    <property type="match status" value="1"/>
</dbReference>
<comment type="cofactor">
    <cofactor evidence="1">
        <name>FAD</name>
        <dbReference type="ChEBI" id="CHEBI:57692"/>
    </cofactor>
</comment>
<gene>
    <name evidence="14" type="ORF">P262_04007</name>
</gene>
<evidence type="ECO:0000259" key="13">
    <source>
        <dbReference type="Pfam" id="PF01494"/>
    </source>
</evidence>